<organism evidence="1">
    <name type="scientific">Sipha flava</name>
    <name type="common">yellow sugarcane aphid</name>
    <dbReference type="NCBI Taxonomy" id="143950"/>
    <lineage>
        <taxon>Eukaryota</taxon>
        <taxon>Metazoa</taxon>
        <taxon>Ecdysozoa</taxon>
        <taxon>Arthropoda</taxon>
        <taxon>Hexapoda</taxon>
        <taxon>Insecta</taxon>
        <taxon>Pterygota</taxon>
        <taxon>Neoptera</taxon>
        <taxon>Paraneoptera</taxon>
        <taxon>Hemiptera</taxon>
        <taxon>Sternorrhyncha</taxon>
        <taxon>Aphidomorpha</taxon>
        <taxon>Aphidoidea</taxon>
        <taxon>Aphididae</taxon>
        <taxon>Sipha</taxon>
    </lineage>
</organism>
<accession>A0A2S2R6D7</accession>
<evidence type="ECO:0000313" key="1">
    <source>
        <dbReference type="EMBL" id="MBY85571.1"/>
    </source>
</evidence>
<protein>
    <recommendedName>
        <fullName evidence="2">Peptidase A2 domain-containing protein</fullName>
    </recommendedName>
</protein>
<name>A0A2S2R6D7_9HEMI</name>
<evidence type="ECO:0008006" key="2">
    <source>
        <dbReference type="Google" id="ProtNLM"/>
    </source>
</evidence>
<proteinExistence type="predicted"/>
<gene>
    <name evidence="1" type="ORF">g.154415</name>
</gene>
<sequence>MDSGSSCNIITKNVWEKHNIKFLKKEKFVTQKLFSYENIESLKVVGKLEAEIKVENCQVVTDFYIVDGSGPQLLGRETSIELDILKIGMNINNLVMKERMVFQGTGKFK</sequence>
<dbReference type="AlphaFoldDB" id="A0A2S2R6D7"/>
<dbReference type="Gene3D" id="2.40.70.10">
    <property type="entry name" value="Acid Proteases"/>
    <property type="match status" value="1"/>
</dbReference>
<reference evidence="1" key="1">
    <citation type="submission" date="2018-04" db="EMBL/GenBank/DDBJ databases">
        <title>Transcriptome assembly of Sipha flava.</title>
        <authorList>
            <person name="Scully E.D."/>
            <person name="Geib S.M."/>
            <person name="Palmer N.A."/>
            <person name="Koch K."/>
            <person name="Bradshaw J."/>
            <person name="Heng-Moss T."/>
            <person name="Sarath G."/>
        </authorList>
    </citation>
    <scope>NUCLEOTIDE SEQUENCE</scope>
</reference>
<dbReference type="InterPro" id="IPR021109">
    <property type="entry name" value="Peptidase_aspartic_dom_sf"/>
</dbReference>
<dbReference type="EMBL" id="GGMS01016368">
    <property type="protein sequence ID" value="MBY85571.1"/>
    <property type="molecule type" value="Transcribed_RNA"/>
</dbReference>